<name>A6LMN2_THEM4</name>
<dbReference type="GO" id="GO:0047244">
    <property type="term" value="F:N-acetylglucosaminyldiphosphoundecaprenol N-acetyl-beta-D-mannosaminyltransferase activity"/>
    <property type="evidence" value="ECO:0007669"/>
    <property type="project" value="UniProtKB-EC"/>
</dbReference>
<dbReference type="Proteomes" id="UP000001110">
    <property type="component" value="Chromosome"/>
</dbReference>
<reference evidence="3 4" key="1">
    <citation type="submission" date="2007-05" db="EMBL/GenBank/DDBJ databases">
        <title>Complete sequence of Thermosipho melanesiensis BI429.</title>
        <authorList>
            <consortium name="US DOE Joint Genome Institute"/>
            <person name="Copeland A."/>
            <person name="Lucas S."/>
            <person name="Lapidus A."/>
            <person name="Barry K."/>
            <person name="Glavina del Rio T."/>
            <person name="Dalin E."/>
            <person name="Tice H."/>
            <person name="Pitluck S."/>
            <person name="Chertkov O."/>
            <person name="Brettin T."/>
            <person name="Bruce D."/>
            <person name="Detter J.C."/>
            <person name="Han C."/>
            <person name="Schmutz J."/>
            <person name="Larimer F."/>
            <person name="Land M."/>
            <person name="Hauser L."/>
            <person name="Kyrpides N."/>
            <person name="Mikhailova N."/>
            <person name="Nelson K."/>
            <person name="Gogarten J.P."/>
            <person name="Noll K."/>
            <person name="Richardson P."/>
        </authorList>
    </citation>
    <scope>NUCLEOTIDE SEQUENCE [LARGE SCALE GENOMIC DNA]</scope>
    <source>
        <strain evidence="4">DSM 12029 / CIP 104789 / BI429</strain>
    </source>
</reference>
<evidence type="ECO:0000256" key="2">
    <source>
        <dbReference type="ARBA" id="ARBA00022679"/>
    </source>
</evidence>
<dbReference type="eggNOG" id="COG1922">
    <property type="taxonomic scope" value="Bacteria"/>
</dbReference>
<organism evidence="3 4">
    <name type="scientific">Thermosipho melanesiensis (strain DSM 12029 / CIP 104789 / BI429)</name>
    <dbReference type="NCBI Taxonomy" id="391009"/>
    <lineage>
        <taxon>Bacteria</taxon>
        <taxon>Thermotogati</taxon>
        <taxon>Thermotogota</taxon>
        <taxon>Thermotogae</taxon>
        <taxon>Thermotogales</taxon>
        <taxon>Fervidobacteriaceae</taxon>
        <taxon>Thermosipho</taxon>
    </lineage>
</organism>
<dbReference type="Pfam" id="PF03808">
    <property type="entry name" value="Glyco_tran_WecG"/>
    <property type="match status" value="1"/>
</dbReference>
<dbReference type="EC" id="2.4.1.187" evidence="3"/>
<evidence type="ECO:0000256" key="1">
    <source>
        <dbReference type="ARBA" id="ARBA00022676"/>
    </source>
</evidence>
<dbReference type="EMBL" id="CP000716">
    <property type="protein sequence ID" value="ABR31183.1"/>
    <property type="molecule type" value="Genomic_DNA"/>
</dbReference>
<dbReference type="AlphaFoldDB" id="A6LMN2"/>
<gene>
    <name evidence="3" type="ordered locus">Tmel_1334</name>
</gene>
<dbReference type="PANTHER" id="PTHR34136">
    <property type="match status" value="1"/>
</dbReference>
<dbReference type="NCBIfam" id="TIGR00696">
    <property type="entry name" value="wecG_tagA_cpsF"/>
    <property type="match status" value="1"/>
</dbReference>
<sequence length="241" mass="27998">MEDVEVVNFSQLRLTIGSEEEVRKKIVEDVNNGVKTFVVTLNASILLRTLKDSYYRKIVEEANYIIPDGSGIVWALKRNRKILTDRITGIDTMLYLCEKAKIYGWKVYLLGAKRKVVEKAARKLKKRGINVVGYYHGYFSKSDTTPIEEIESLKPDLLFVGMGVPKQEEWIYENFSLPFKLAMGVGGSFDVISGSKKRAPVFFQRMKLEWFYRWLQSPIKKRHIPIEIVKYTFMVLRGKIR</sequence>
<keyword evidence="2 3" id="KW-0808">Transferase</keyword>
<reference evidence="3 4" key="2">
    <citation type="journal article" date="2009" name="Proc. Natl. Acad. Sci. U.S.A.">
        <title>On the chimeric nature, thermophilic origin, and phylogenetic placement of the Thermotogales.</title>
        <authorList>
            <person name="Zhaxybayeva O."/>
            <person name="Swithers K.S."/>
            <person name="Lapierre P."/>
            <person name="Fournier G.P."/>
            <person name="Bickhart D.M."/>
            <person name="DeBoy R.T."/>
            <person name="Nelson K.E."/>
            <person name="Nesbo C.L."/>
            <person name="Doolittle W.F."/>
            <person name="Gogarten J.P."/>
            <person name="Noll K.M."/>
        </authorList>
    </citation>
    <scope>NUCLEOTIDE SEQUENCE [LARGE SCALE GENOMIC DNA]</scope>
    <source>
        <strain evidence="4">DSM 12029 / CIP 104789 / BI429</strain>
    </source>
</reference>
<dbReference type="HOGENOM" id="CLU_063203_3_1_0"/>
<evidence type="ECO:0000313" key="3">
    <source>
        <dbReference type="EMBL" id="ABR31183.1"/>
    </source>
</evidence>
<proteinExistence type="predicted"/>
<accession>A6LMN2</accession>
<keyword evidence="1 3" id="KW-0328">Glycosyltransferase</keyword>
<dbReference type="CDD" id="cd06533">
    <property type="entry name" value="Glyco_transf_WecG_TagA"/>
    <property type="match status" value="1"/>
</dbReference>
<dbReference type="InterPro" id="IPR004629">
    <property type="entry name" value="WecG_TagA_CpsF"/>
</dbReference>
<dbReference type="PANTHER" id="PTHR34136:SF1">
    <property type="entry name" value="UDP-N-ACETYL-D-MANNOSAMINURONIC ACID TRANSFERASE"/>
    <property type="match status" value="1"/>
</dbReference>
<dbReference type="CAZy" id="GT26">
    <property type="family name" value="Glycosyltransferase Family 26"/>
</dbReference>
<dbReference type="STRING" id="391009.Tmel_1334"/>
<protein>
    <submittedName>
        <fullName evidence="3">Glycosyl transferase, WecB/TagA/CpsF family</fullName>
        <ecNumber evidence="3">2.4.1.187</ecNumber>
    </submittedName>
</protein>
<dbReference type="KEGG" id="tme:Tmel_1334"/>
<evidence type="ECO:0000313" key="4">
    <source>
        <dbReference type="Proteomes" id="UP000001110"/>
    </source>
</evidence>